<dbReference type="EMBL" id="CP060414">
    <property type="protein sequence ID" value="QNT59597.1"/>
    <property type="molecule type" value="Genomic_DNA"/>
</dbReference>
<evidence type="ECO:0000313" key="2">
    <source>
        <dbReference type="Proteomes" id="UP000516412"/>
    </source>
</evidence>
<proteinExistence type="predicted"/>
<organism evidence="1 2">
    <name type="scientific">Neisseria musculi</name>
    <dbReference type="NCBI Taxonomy" id="1815583"/>
    <lineage>
        <taxon>Bacteria</taxon>
        <taxon>Pseudomonadati</taxon>
        <taxon>Pseudomonadota</taxon>
        <taxon>Betaproteobacteria</taxon>
        <taxon>Neisseriales</taxon>
        <taxon>Neisseriaceae</taxon>
        <taxon>Neisseria</taxon>
    </lineage>
</organism>
<dbReference type="Proteomes" id="UP000516412">
    <property type="component" value="Chromosome"/>
</dbReference>
<sequence length="60" mass="6822">MKELIRNDEISQVAGGLVSLSYPPSLLDWLDKLPIIIRNPRIPPGREIPLPRPIPRPELM</sequence>
<protein>
    <submittedName>
        <fullName evidence="1">Uncharacterized protein</fullName>
    </submittedName>
</protein>
<accession>A0A7H1MD82</accession>
<reference evidence="1" key="1">
    <citation type="submission" date="2024-06" db="EMBL/GenBank/DDBJ databases">
        <title>Complete Genome Sequence of mouse commensal type strain Neisseria musculi.</title>
        <authorList>
            <person name="Thapa E."/>
            <person name="Aluvathingal J."/>
            <person name="Nadendla S."/>
            <person name="Mehta A."/>
            <person name="Tettelin H."/>
            <person name="Weyand N.J."/>
        </authorList>
    </citation>
    <scope>NUCLEOTIDE SEQUENCE</scope>
    <source>
        <strain evidence="1">NW831</strain>
    </source>
</reference>
<evidence type="ECO:0000313" key="1">
    <source>
        <dbReference type="EMBL" id="QNT59597.1"/>
    </source>
</evidence>
<gene>
    <name evidence="1" type="ORF">H7A79_1719</name>
</gene>
<dbReference type="RefSeq" id="WP_377057711.1">
    <property type="nucleotide sequence ID" value="NZ_JBHRZW010000068.1"/>
</dbReference>
<dbReference type="AlphaFoldDB" id="A0A7H1MD82"/>
<keyword evidence="2" id="KW-1185">Reference proteome</keyword>
<name>A0A7H1MD82_9NEIS</name>
<dbReference type="KEGG" id="nmus:H7A79_1719"/>